<proteinExistence type="predicted"/>
<reference evidence="3" key="1">
    <citation type="journal article" date="2019" name="Int. J. Syst. Evol. Microbiol.">
        <title>The Global Catalogue of Microorganisms (GCM) 10K type strain sequencing project: providing services to taxonomists for standard genome sequencing and annotation.</title>
        <authorList>
            <consortium name="The Broad Institute Genomics Platform"/>
            <consortium name="The Broad Institute Genome Sequencing Center for Infectious Disease"/>
            <person name="Wu L."/>
            <person name="Ma J."/>
        </authorList>
    </citation>
    <scope>NUCLEOTIDE SEQUENCE [LARGE SCALE GENOMIC DNA]</scope>
    <source>
        <strain evidence="3">JCM 9377</strain>
    </source>
</reference>
<dbReference type="InterPro" id="IPR017853">
    <property type="entry name" value="GH"/>
</dbReference>
<keyword evidence="1" id="KW-1133">Transmembrane helix</keyword>
<evidence type="ECO:0000256" key="1">
    <source>
        <dbReference type="SAM" id="Phobius"/>
    </source>
</evidence>
<keyword evidence="1" id="KW-0472">Membrane</keyword>
<dbReference type="SUPFAM" id="SSF51445">
    <property type="entry name" value="(Trans)glycosidases"/>
    <property type="match status" value="1"/>
</dbReference>
<comment type="caution">
    <text evidence="2">The sequence shown here is derived from an EMBL/GenBank/DDBJ whole genome shotgun (WGS) entry which is preliminary data.</text>
</comment>
<evidence type="ECO:0000313" key="2">
    <source>
        <dbReference type="EMBL" id="GAA3193864.1"/>
    </source>
</evidence>
<dbReference type="Proteomes" id="UP001501237">
    <property type="component" value="Unassembled WGS sequence"/>
</dbReference>
<keyword evidence="1" id="KW-0812">Transmembrane</keyword>
<feature type="transmembrane region" description="Helical" evidence="1">
    <location>
        <begin position="909"/>
        <end position="932"/>
    </location>
</feature>
<feature type="transmembrane region" description="Helical" evidence="1">
    <location>
        <begin position="808"/>
        <end position="828"/>
    </location>
</feature>
<name>A0ABP6PZ87_9ACTN</name>
<accession>A0ABP6PZ87</accession>
<evidence type="ECO:0008006" key="4">
    <source>
        <dbReference type="Google" id="ProtNLM"/>
    </source>
</evidence>
<feature type="transmembrane region" description="Helical" evidence="1">
    <location>
        <begin position="835"/>
        <end position="857"/>
    </location>
</feature>
<keyword evidence="3" id="KW-1185">Reference proteome</keyword>
<evidence type="ECO:0000313" key="3">
    <source>
        <dbReference type="Proteomes" id="UP001501237"/>
    </source>
</evidence>
<dbReference type="EMBL" id="BAAAUV010000001">
    <property type="protein sequence ID" value="GAA3193864.1"/>
    <property type="molecule type" value="Genomic_DNA"/>
</dbReference>
<protein>
    <recommendedName>
        <fullName evidence="4">Glycosyl hydrolase family 67</fullName>
    </recommendedName>
</protein>
<feature type="transmembrane region" description="Helical" evidence="1">
    <location>
        <begin position="725"/>
        <end position="744"/>
    </location>
</feature>
<feature type="transmembrane region" description="Helical" evidence="1">
    <location>
        <begin position="785"/>
        <end position="802"/>
    </location>
</feature>
<sequence>MAVVLLLLGGLVAGQVGAALGLSVEPARIPVERAEAGPGAAAVAPPKLEAIVLPEGTPERVRVAAGAVASALRDRGAAAPAIRESGSGRGLTVAVSGTGASETFRLGRDGDGLRLDAEGPAGAAGGLYTLADRIRSGAAVIPAGQDGVPVTPRLPLRLVDHGSVGLDADPARFAPGTDYGLNTDLVGSALLPDAPWVDTAAAARISGQFHEFVTHSLAQGYNGVVVPGFLEYLTFDGYQGGHAVYPEGDPHPARALALRRAFEPMWRQAHDLGMRIYFQTDMLALSPPLKALLGDRDAADPALWRVYRAGLSELLAAVPYLDGLMVRIGEGGGTYKLDGWDYSSEIAVTTAAQVRTMLTELLAELSPAGKDLIFRSWTVGVGEVGDLHTNPATYAEALDGVDDPHLIVSTKYTLGDFYSHLPLNTTLDGGSHKRIVEFQSRREFEGFGSLPDALGPLHQQALRSFLAANPNIVGLWNWTQDGGPLYAGPRALYLREGFWQLWDVNVYLTGRLAADPGLDVAAATDDWIRATFTDDPGTIKAIGRALALSREAITKGLYIGPYADTRVKALGLEPPPMMWIFEWDIATGDSAALDVVQHVTGDRIDEAIADGGRAADLVTRMHGLIEATPAAAWRDPGARDRFLAATAYERNLFTTLAAYRTTVLRHAQWLATGSSSAKTAWKTAEGDFRTAAADHRSRYGHDTALPAYNFTAAELGLAHADRDLAMAWLARGLLALLLLALAFGGPGHRLIGGRPGAAGLRALWLGLTRPLSAGRVEPGGRTDRLVVWLLPAVLLVASRSVLTAFLSVAHLVATLGAWLLFALVLRLLVRGRDPFALAAAVGGAVLLRVGLLLAALSVRGPGRYWYGFWIRPGERSVYISLAFAAFCWVFVVAALVLRTAYGAGARRAAGGVLTALGVPLLLLGSLVAGLGLERCLTWWNDQMALLPWGLSRILGITTYLGIPTILPTAVAVLGGALVLAGGALRLRRRAGEPG</sequence>
<organism evidence="2 3">
    <name type="scientific">Actinocorallia longicatena</name>
    <dbReference type="NCBI Taxonomy" id="111803"/>
    <lineage>
        <taxon>Bacteria</taxon>
        <taxon>Bacillati</taxon>
        <taxon>Actinomycetota</taxon>
        <taxon>Actinomycetes</taxon>
        <taxon>Streptosporangiales</taxon>
        <taxon>Thermomonosporaceae</taxon>
        <taxon>Actinocorallia</taxon>
    </lineage>
</organism>
<feature type="transmembrane region" description="Helical" evidence="1">
    <location>
        <begin position="952"/>
        <end position="979"/>
    </location>
</feature>
<gene>
    <name evidence="2" type="ORF">GCM10010468_03370</name>
</gene>
<feature type="transmembrane region" description="Helical" evidence="1">
    <location>
        <begin position="877"/>
        <end position="897"/>
    </location>
</feature>